<dbReference type="Gene3D" id="3.60.60.10">
    <property type="entry name" value="Penicillin V Acylase, Chain A"/>
    <property type="match status" value="1"/>
</dbReference>
<dbReference type="InterPro" id="IPR005079">
    <property type="entry name" value="Peptidase_C45_hydrolase"/>
</dbReference>
<accession>A0A372LF94</accession>
<feature type="domain" description="Peptidase C45 hydrolase" evidence="1">
    <location>
        <begin position="123"/>
        <end position="347"/>
    </location>
</feature>
<dbReference type="NCBIfam" id="NF040521">
    <property type="entry name" value="C45_proenzyme"/>
    <property type="match status" value="1"/>
</dbReference>
<dbReference type="PANTHER" id="PTHR34180">
    <property type="entry name" value="PEPTIDASE C45"/>
    <property type="match status" value="1"/>
</dbReference>
<dbReference type="InterPro" id="IPR047794">
    <property type="entry name" value="C45_proenzyme-like"/>
</dbReference>
<keyword evidence="3" id="KW-1185">Reference proteome</keyword>
<dbReference type="EMBL" id="QVTE01000054">
    <property type="protein sequence ID" value="RFU64632.1"/>
    <property type="molecule type" value="Genomic_DNA"/>
</dbReference>
<evidence type="ECO:0000259" key="1">
    <source>
        <dbReference type="Pfam" id="PF03417"/>
    </source>
</evidence>
<dbReference type="AlphaFoldDB" id="A0A372LF94"/>
<dbReference type="RefSeq" id="WP_117328098.1">
    <property type="nucleotide sequence ID" value="NZ_QVTE01000054.1"/>
</dbReference>
<sequence length="366" mass="40402">MKEATPFLHLKVKGSDPFERGMFIGEKASDQINGNIKIYKRIFMDYANADWDTVRNKALFFQEPIQNYAPELIEELKGMAAGSGLDLTDLIALNVRTEVMFGLSKKIHAECTSFAVSKNKTINGHILIGQNWDWKTDIQKNTIIMEIEQESLPSILTISEAGHLGKIGFNSAGIGLCTNLLVSSLDKGEVGVPFHIILRKILNSRTLNEAVRAVTLPYRSSSANFLIADDKGTILNLEAGSGGPENVYYLGLDDGVLGHSNNFLVETQFEDKTLEILPDSPNRACNITSVLSKSANVSIENIQEALRNHDNFPNSICRHKESIGEIQTLASIIIDLTDKSLTISSGPPCKNSYSKVYPHFFNNVLI</sequence>
<dbReference type="Pfam" id="PF03417">
    <property type="entry name" value="AAT"/>
    <property type="match status" value="1"/>
</dbReference>
<organism evidence="2 3">
    <name type="scientific">Peribacillus saganii</name>
    <dbReference type="NCBI Taxonomy" id="2303992"/>
    <lineage>
        <taxon>Bacteria</taxon>
        <taxon>Bacillati</taxon>
        <taxon>Bacillota</taxon>
        <taxon>Bacilli</taxon>
        <taxon>Bacillales</taxon>
        <taxon>Bacillaceae</taxon>
        <taxon>Peribacillus</taxon>
    </lineage>
</organism>
<gene>
    <name evidence="2" type="ORF">D0469_17900</name>
</gene>
<name>A0A372LF94_9BACI</name>
<proteinExistence type="predicted"/>
<dbReference type="Proteomes" id="UP000264541">
    <property type="component" value="Unassembled WGS sequence"/>
</dbReference>
<protein>
    <recommendedName>
        <fullName evidence="1">Peptidase C45 hydrolase domain-containing protein</fullName>
    </recommendedName>
</protein>
<dbReference type="Gene3D" id="1.10.10.2120">
    <property type="match status" value="1"/>
</dbReference>
<dbReference type="PANTHER" id="PTHR34180:SF1">
    <property type="entry name" value="BETA-ALANYL-DOPAMINE_CARCININE HYDROLASE"/>
    <property type="match status" value="1"/>
</dbReference>
<dbReference type="OrthoDB" id="8109453at2"/>
<comment type="caution">
    <text evidence="2">The sequence shown here is derived from an EMBL/GenBank/DDBJ whole genome shotgun (WGS) entry which is preliminary data.</text>
</comment>
<evidence type="ECO:0000313" key="2">
    <source>
        <dbReference type="EMBL" id="RFU64632.1"/>
    </source>
</evidence>
<dbReference type="InterPro" id="IPR047801">
    <property type="entry name" value="Peptidase_C45"/>
</dbReference>
<reference evidence="2 3" key="1">
    <citation type="submission" date="2018-08" db="EMBL/GenBank/DDBJ databases">
        <title>Bacillus chawlae sp. nov., Bacillus glennii sp. nov., and Bacillus saganii sp. nov. Isolated from the Vehicle Assembly Building at Kennedy Space Center where the Viking Spacecraft were Assembled.</title>
        <authorList>
            <person name="Seuylemezian A."/>
            <person name="Vaishampayan P."/>
        </authorList>
    </citation>
    <scope>NUCLEOTIDE SEQUENCE [LARGE SCALE GENOMIC DNA]</scope>
    <source>
        <strain evidence="2 3">V47-23a</strain>
    </source>
</reference>
<evidence type="ECO:0000313" key="3">
    <source>
        <dbReference type="Proteomes" id="UP000264541"/>
    </source>
</evidence>